<dbReference type="OrthoDB" id="38877at2759"/>
<dbReference type="InterPro" id="IPR011990">
    <property type="entry name" value="TPR-like_helical_dom_sf"/>
</dbReference>
<feature type="repeat" description="TPR" evidence="3">
    <location>
        <begin position="732"/>
        <end position="765"/>
    </location>
</feature>
<evidence type="ECO:0000313" key="6">
    <source>
        <dbReference type="Proteomes" id="UP001153069"/>
    </source>
</evidence>
<dbReference type="Gene3D" id="1.25.40.10">
    <property type="entry name" value="Tetratricopeptide repeat domain"/>
    <property type="match status" value="4"/>
</dbReference>
<dbReference type="SMART" id="SM00028">
    <property type="entry name" value="TPR"/>
    <property type="match status" value="9"/>
</dbReference>
<comment type="caution">
    <text evidence="5">The sequence shown here is derived from an EMBL/GenBank/DDBJ whole genome shotgun (WGS) entry which is preliminary data.</text>
</comment>
<sequence length="957" mass="106368">MASSADNGSPDTTTTSESLVLVDQAHELLQENNNKTLKQHDLDKVLSLYQKALTMKSSTLGPNHSSVAELHCFMARALIPQRHYTAAMEHFVLAKEIYTSDHQDNTSLDAAIPKLQREMDETLDLMVQAANSAMMHGMELQQATTHNHANTDAALWQFEYAHSLLTSVVCNHHPPKTTTTTTTNNTKEEQTEMQFINSLALVDVCRVVASVHVSLSQYGQALPYLQQAHQVLTSLLGKDDPRTHAMAQDMATARALTFKQQGAREQKMDDNSSSKQDDHSTSNVPLHWFEQDDFELENNDTDTTTTTTVEDKSATNDDASTTTTCMGVSVSWIKRGFWKELQALHQLTTRDTMARVRQVVAENESLAKHDKGPASVMVVYADESTIADVINTLDDYCRTHGLKDSQVHVWMQCFNNTSQQQQLSKQERAKRIQAIGHVLAILTPWTHPLIWTQPSCLSDIHVAQETTGCKLTLVLPPAQTAAVSDALVGVDPSASIELLYQALENLAVVVDNTTEDGDDSSITTKTTRQHRIRQRLQAIFRPWIRGVIKAQVLEHCDPDNRNLNGSISSLNGTNNDENNPQAAASKRPSFALPSGQEVALEVFQLQLCNKMGLIFWHFGEYKTALELLEDALGMTELMYGEEHESTATVYQNIANVCFDMGRYEVARETYHKLLGLMERSKSSSHRTAGICTKLGNLYQIMDMLDKAMEYHQRALTIHIKNHHGSSNNLPSANSYKDMGNVFYSKGDNDAALMEFRKALAIQQSVLGGEERHPALALTHTHIGMVLTTKGDLQGALQEYQTAAMIQEETLGADDLQTGVTYEHITSILLRIEDDLEAALEMCCKAKAVYENALGHYHPTTASTWHTLGAIQNDCDMVEESLQSYQHALEIRELVLGEDHPQTAETLQSIGTLLFEIGDLDEALVKLQKAFEILEPILGIEHPTIKGLADTINEVLEA</sequence>
<dbReference type="AlphaFoldDB" id="A0A9N8DEK2"/>
<keyword evidence="2 3" id="KW-0802">TPR repeat</keyword>
<name>A0A9N8DEK2_9STRA</name>
<feature type="compositionally biased region" description="Polar residues" evidence="4">
    <location>
        <begin position="564"/>
        <end position="582"/>
    </location>
</feature>
<dbReference type="PANTHER" id="PTHR45641">
    <property type="entry name" value="TETRATRICOPEPTIDE REPEAT PROTEIN (AFU_ORTHOLOGUE AFUA_6G03870)"/>
    <property type="match status" value="1"/>
</dbReference>
<accession>A0A9N8DEK2</accession>
<feature type="repeat" description="TPR" evidence="3">
    <location>
        <begin position="647"/>
        <end position="680"/>
    </location>
</feature>
<evidence type="ECO:0000313" key="5">
    <source>
        <dbReference type="EMBL" id="CAB9500526.1"/>
    </source>
</evidence>
<keyword evidence="1" id="KW-0677">Repeat</keyword>
<dbReference type="PROSITE" id="PS50005">
    <property type="entry name" value="TPR"/>
    <property type="match status" value="4"/>
</dbReference>
<proteinExistence type="predicted"/>
<dbReference type="Proteomes" id="UP001153069">
    <property type="component" value="Unassembled WGS sequence"/>
</dbReference>
<keyword evidence="6" id="KW-1185">Reference proteome</keyword>
<feature type="repeat" description="TPR" evidence="3">
    <location>
        <begin position="903"/>
        <end position="936"/>
    </location>
</feature>
<dbReference type="EMBL" id="CAICTM010000084">
    <property type="protein sequence ID" value="CAB9500526.1"/>
    <property type="molecule type" value="Genomic_DNA"/>
</dbReference>
<organism evidence="5 6">
    <name type="scientific">Seminavis robusta</name>
    <dbReference type="NCBI Taxonomy" id="568900"/>
    <lineage>
        <taxon>Eukaryota</taxon>
        <taxon>Sar</taxon>
        <taxon>Stramenopiles</taxon>
        <taxon>Ochrophyta</taxon>
        <taxon>Bacillariophyta</taxon>
        <taxon>Bacillariophyceae</taxon>
        <taxon>Bacillariophycidae</taxon>
        <taxon>Naviculales</taxon>
        <taxon>Naviculaceae</taxon>
        <taxon>Seminavis</taxon>
    </lineage>
</organism>
<feature type="region of interest" description="Disordered" evidence="4">
    <location>
        <begin position="564"/>
        <end position="587"/>
    </location>
</feature>
<protein>
    <submittedName>
        <fullName evidence="5">Repeat-containing protein</fullName>
    </submittedName>
</protein>
<gene>
    <name evidence="5" type="ORF">SEMRO_85_G045470.1</name>
</gene>
<evidence type="ECO:0000256" key="1">
    <source>
        <dbReference type="ARBA" id="ARBA00022737"/>
    </source>
</evidence>
<feature type="repeat" description="TPR" evidence="3">
    <location>
        <begin position="688"/>
        <end position="721"/>
    </location>
</feature>
<dbReference type="Pfam" id="PF13424">
    <property type="entry name" value="TPR_12"/>
    <property type="match status" value="3"/>
</dbReference>
<evidence type="ECO:0000256" key="4">
    <source>
        <dbReference type="SAM" id="MobiDB-lite"/>
    </source>
</evidence>
<feature type="compositionally biased region" description="Acidic residues" evidence="4">
    <location>
        <begin position="291"/>
        <end position="300"/>
    </location>
</feature>
<reference evidence="5" key="1">
    <citation type="submission" date="2020-06" db="EMBL/GenBank/DDBJ databases">
        <authorList>
            <consortium name="Plant Systems Biology data submission"/>
        </authorList>
    </citation>
    <scope>NUCLEOTIDE SEQUENCE</scope>
    <source>
        <strain evidence="5">D6</strain>
    </source>
</reference>
<dbReference type="SUPFAM" id="SSF48452">
    <property type="entry name" value="TPR-like"/>
    <property type="match status" value="2"/>
</dbReference>
<feature type="compositionally biased region" description="Basic and acidic residues" evidence="4">
    <location>
        <begin position="262"/>
        <end position="280"/>
    </location>
</feature>
<dbReference type="InterPro" id="IPR019734">
    <property type="entry name" value="TPR_rpt"/>
</dbReference>
<evidence type="ECO:0000256" key="3">
    <source>
        <dbReference type="PROSITE-ProRule" id="PRU00339"/>
    </source>
</evidence>
<evidence type="ECO:0000256" key="2">
    <source>
        <dbReference type="ARBA" id="ARBA00022803"/>
    </source>
</evidence>
<dbReference type="PANTHER" id="PTHR45641:SF19">
    <property type="entry name" value="NEPHROCYSTIN-3"/>
    <property type="match status" value="1"/>
</dbReference>
<feature type="region of interest" description="Disordered" evidence="4">
    <location>
        <begin position="259"/>
        <end position="320"/>
    </location>
</feature>